<name>A0ABY5IUS7_9FLAO</name>
<keyword evidence="3" id="KW-1185">Reference proteome</keyword>
<sequence length="72" mass="7935">MNNKLFFRVVMVIIIIIGGIIIIIGRKPIPEPICIVCGRNLFTFLGIAEIVLGAIALNLHNKIINPKISQGR</sequence>
<keyword evidence="1" id="KW-1133">Transmembrane helix</keyword>
<evidence type="ECO:0000313" key="3">
    <source>
        <dbReference type="Proteomes" id="UP001059844"/>
    </source>
</evidence>
<evidence type="ECO:0000313" key="2">
    <source>
        <dbReference type="EMBL" id="UUC45287.1"/>
    </source>
</evidence>
<organism evidence="2 3">
    <name type="scientific">Flavobacterium cerinum</name>
    <dbReference type="NCBI Taxonomy" id="2502784"/>
    <lineage>
        <taxon>Bacteria</taxon>
        <taxon>Pseudomonadati</taxon>
        <taxon>Bacteroidota</taxon>
        <taxon>Flavobacteriia</taxon>
        <taxon>Flavobacteriales</taxon>
        <taxon>Flavobacteriaceae</taxon>
        <taxon>Flavobacterium</taxon>
    </lineage>
</organism>
<accession>A0ABY5IUS7</accession>
<keyword evidence="1" id="KW-0812">Transmembrane</keyword>
<keyword evidence="1" id="KW-0472">Membrane</keyword>
<feature type="transmembrane region" description="Helical" evidence="1">
    <location>
        <begin position="37"/>
        <end position="57"/>
    </location>
</feature>
<reference evidence="2" key="1">
    <citation type="submission" date="2022-07" db="EMBL/GenBank/DDBJ databases">
        <title>Isolation, identification, and degradation of a PFOSA degrading strain from sewage treatment plant.</title>
        <authorList>
            <person name="Zhang L."/>
            <person name="Huo Y."/>
        </authorList>
    </citation>
    <scope>NUCLEOTIDE SEQUENCE</scope>
    <source>
        <strain evidence="2">C1</strain>
    </source>
</reference>
<dbReference type="Proteomes" id="UP001059844">
    <property type="component" value="Chromosome"/>
</dbReference>
<evidence type="ECO:0000256" key="1">
    <source>
        <dbReference type="SAM" id="Phobius"/>
    </source>
</evidence>
<gene>
    <name evidence="2" type="ORF">NOX80_16875</name>
</gene>
<dbReference type="EMBL" id="CP101751">
    <property type="protein sequence ID" value="UUC45287.1"/>
    <property type="molecule type" value="Genomic_DNA"/>
</dbReference>
<protein>
    <submittedName>
        <fullName evidence="2">Uncharacterized protein</fullName>
    </submittedName>
</protein>
<dbReference type="RefSeq" id="WP_256550984.1">
    <property type="nucleotide sequence ID" value="NZ_CP101751.1"/>
</dbReference>
<feature type="transmembrane region" description="Helical" evidence="1">
    <location>
        <begin position="6"/>
        <end position="25"/>
    </location>
</feature>
<proteinExistence type="predicted"/>